<feature type="region of interest" description="Disordered" evidence="1">
    <location>
        <begin position="1"/>
        <end position="20"/>
    </location>
</feature>
<keyword evidence="3" id="KW-1185">Reference proteome</keyword>
<reference evidence="3" key="1">
    <citation type="journal article" date="2017" name="Cell">
        <title>Insights into land plant evolution garnered from the Marchantia polymorpha genome.</title>
        <authorList>
            <person name="Bowman J.L."/>
            <person name="Kohchi T."/>
            <person name="Yamato K.T."/>
            <person name="Jenkins J."/>
            <person name="Shu S."/>
            <person name="Ishizaki K."/>
            <person name="Yamaoka S."/>
            <person name="Nishihama R."/>
            <person name="Nakamura Y."/>
            <person name="Berger F."/>
            <person name="Adam C."/>
            <person name="Aki S.S."/>
            <person name="Althoff F."/>
            <person name="Araki T."/>
            <person name="Arteaga-Vazquez M.A."/>
            <person name="Balasubrmanian S."/>
            <person name="Barry K."/>
            <person name="Bauer D."/>
            <person name="Boehm C.R."/>
            <person name="Briginshaw L."/>
            <person name="Caballero-Perez J."/>
            <person name="Catarino B."/>
            <person name="Chen F."/>
            <person name="Chiyoda S."/>
            <person name="Chovatia M."/>
            <person name="Davies K.M."/>
            <person name="Delmans M."/>
            <person name="Demura T."/>
            <person name="Dierschke T."/>
            <person name="Dolan L."/>
            <person name="Dorantes-Acosta A.E."/>
            <person name="Eklund D.M."/>
            <person name="Florent S.N."/>
            <person name="Flores-Sandoval E."/>
            <person name="Fujiyama A."/>
            <person name="Fukuzawa H."/>
            <person name="Galik B."/>
            <person name="Grimanelli D."/>
            <person name="Grimwood J."/>
            <person name="Grossniklaus U."/>
            <person name="Hamada T."/>
            <person name="Haseloff J."/>
            <person name="Hetherington A.J."/>
            <person name="Higo A."/>
            <person name="Hirakawa Y."/>
            <person name="Hundley H.N."/>
            <person name="Ikeda Y."/>
            <person name="Inoue K."/>
            <person name="Inoue S.I."/>
            <person name="Ishida S."/>
            <person name="Jia Q."/>
            <person name="Kakita M."/>
            <person name="Kanazawa T."/>
            <person name="Kawai Y."/>
            <person name="Kawashima T."/>
            <person name="Kennedy M."/>
            <person name="Kinose K."/>
            <person name="Kinoshita T."/>
            <person name="Kohara Y."/>
            <person name="Koide E."/>
            <person name="Komatsu K."/>
            <person name="Kopischke S."/>
            <person name="Kubo M."/>
            <person name="Kyozuka J."/>
            <person name="Lagercrantz U."/>
            <person name="Lin S.S."/>
            <person name="Lindquist E."/>
            <person name="Lipzen A.M."/>
            <person name="Lu C.W."/>
            <person name="De Luna E."/>
            <person name="Martienssen R.A."/>
            <person name="Minamino N."/>
            <person name="Mizutani M."/>
            <person name="Mizutani M."/>
            <person name="Mochizuki N."/>
            <person name="Monte I."/>
            <person name="Mosher R."/>
            <person name="Nagasaki H."/>
            <person name="Nakagami H."/>
            <person name="Naramoto S."/>
            <person name="Nishitani K."/>
            <person name="Ohtani M."/>
            <person name="Okamoto T."/>
            <person name="Okumura M."/>
            <person name="Phillips J."/>
            <person name="Pollak B."/>
            <person name="Reinders A."/>
            <person name="Rovekamp M."/>
            <person name="Sano R."/>
            <person name="Sawa S."/>
            <person name="Schmid M.W."/>
            <person name="Shirakawa M."/>
            <person name="Solano R."/>
            <person name="Spunde A."/>
            <person name="Suetsugu N."/>
            <person name="Sugano S."/>
            <person name="Sugiyama A."/>
            <person name="Sun R."/>
            <person name="Suzuki Y."/>
            <person name="Takenaka M."/>
            <person name="Takezawa D."/>
            <person name="Tomogane H."/>
            <person name="Tsuzuki M."/>
            <person name="Ueda T."/>
            <person name="Umeda M."/>
            <person name="Ward J.M."/>
            <person name="Watanabe Y."/>
            <person name="Yazaki K."/>
            <person name="Yokoyama R."/>
            <person name="Yoshitake Y."/>
            <person name="Yotsui I."/>
            <person name="Zachgo S."/>
            <person name="Schmutz J."/>
        </authorList>
    </citation>
    <scope>NUCLEOTIDE SEQUENCE [LARGE SCALE GENOMIC DNA]</scope>
    <source>
        <strain evidence="3">Tak-1</strain>
    </source>
</reference>
<organism evidence="2 3">
    <name type="scientific">Marchantia polymorpha</name>
    <name type="common">Common liverwort</name>
    <name type="synonym">Marchantia aquatica</name>
    <dbReference type="NCBI Taxonomy" id="3197"/>
    <lineage>
        <taxon>Eukaryota</taxon>
        <taxon>Viridiplantae</taxon>
        <taxon>Streptophyta</taxon>
        <taxon>Embryophyta</taxon>
        <taxon>Marchantiophyta</taxon>
        <taxon>Marchantiopsida</taxon>
        <taxon>Marchantiidae</taxon>
        <taxon>Marchantiales</taxon>
        <taxon>Marchantiaceae</taxon>
        <taxon>Marchantia</taxon>
    </lineage>
</organism>
<evidence type="ECO:0000313" key="3">
    <source>
        <dbReference type="Proteomes" id="UP000244005"/>
    </source>
</evidence>
<feature type="region of interest" description="Disordered" evidence="1">
    <location>
        <begin position="35"/>
        <end position="63"/>
    </location>
</feature>
<proteinExistence type="predicted"/>
<evidence type="ECO:0000256" key="1">
    <source>
        <dbReference type="SAM" id="MobiDB-lite"/>
    </source>
</evidence>
<sequence length="212" mass="23778">MDRHGEYVAKKKAPKSEDKFPFPFPFQFQLEDIPVSVGRSDGPGQEQNINTTQSELPLSPADRMGSLDSRDIDIRVPALVWQKIKLRFQILLGTYIQLASFCPGPLPHGNLDCQLKVSQKHWRPPHGTHCSRSTMSTHVNSRPVQYTFVRGIFSSSAFQQSVRPSVCLSVCHIDPISSWAFHPVSCPIHAARNKIICNPPLKCDIMGSNAFR</sequence>
<name>A0A2R6WMZ8_MARPO</name>
<dbReference type="Proteomes" id="UP000244005">
    <property type="component" value="Unassembled WGS sequence"/>
</dbReference>
<protein>
    <submittedName>
        <fullName evidence="2">Uncharacterized protein</fullName>
    </submittedName>
</protein>
<dbReference type="Gramene" id="Mp5g18550.1">
    <property type="protein sequence ID" value="Mp5g18550.1.cds"/>
    <property type="gene ID" value="Mp5g18550"/>
</dbReference>
<accession>A0A2R6WMZ8</accession>
<feature type="compositionally biased region" description="Polar residues" evidence="1">
    <location>
        <begin position="45"/>
        <end position="56"/>
    </location>
</feature>
<dbReference type="EMBL" id="KZ772745">
    <property type="protein sequence ID" value="PTQ35221.1"/>
    <property type="molecule type" value="Genomic_DNA"/>
</dbReference>
<evidence type="ECO:0000313" key="2">
    <source>
        <dbReference type="EMBL" id="PTQ35221.1"/>
    </source>
</evidence>
<gene>
    <name evidence="2" type="ORF">MARPO_0073s0085</name>
</gene>
<dbReference type="AlphaFoldDB" id="A0A2R6WMZ8"/>